<feature type="domain" description="GFO/IDH/MocA-like oxidoreductase" evidence="2">
    <location>
        <begin position="130"/>
        <end position="254"/>
    </location>
</feature>
<dbReference type="AlphaFoldDB" id="A0A1I5S9B3"/>
<evidence type="ECO:0000313" key="4">
    <source>
        <dbReference type="Proteomes" id="UP000198892"/>
    </source>
</evidence>
<dbReference type="STRING" id="1884432.SAMN05518683_10893"/>
<dbReference type="PANTHER" id="PTHR43377">
    <property type="entry name" value="BILIVERDIN REDUCTASE A"/>
    <property type="match status" value="1"/>
</dbReference>
<dbReference type="GO" id="GO:0000166">
    <property type="term" value="F:nucleotide binding"/>
    <property type="evidence" value="ECO:0007669"/>
    <property type="project" value="InterPro"/>
</dbReference>
<name>A0A1I5S9B3_9BACI</name>
<dbReference type="PANTHER" id="PTHR43377:SF1">
    <property type="entry name" value="BILIVERDIN REDUCTASE A"/>
    <property type="match status" value="1"/>
</dbReference>
<protein>
    <submittedName>
        <fullName evidence="3">Predicted dehydrogenase</fullName>
    </submittedName>
</protein>
<dbReference type="RefSeq" id="WP_093336821.1">
    <property type="nucleotide sequence ID" value="NZ_FOXD01000008.1"/>
</dbReference>
<dbReference type="Gene3D" id="3.30.360.10">
    <property type="entry name" value="Dihydrodipicolinate Reductase, domain 2"/>
    <property type="match status" value="1"/>
</dbReference>
<dbReference type="Proteomes" id="UP000198892">
    <property type="component" value="Unassembled WGS sequence"/>
</dbReference>
<dbReference type="Pfam" id="PF01408">
    <property type="entry name" value="GFO_IDH_MocA"/>
    <property type="match status" value="1"/>
</dbReference>
<dbReference type="Gene3D" id="3.40.50.720">
    <property type="entry name" value="NAD(P)-binding Rossmann-like Domain"/>
    <property type="match status" value="1"/>
</dbReference>
<organism evidence="3 4">
    <name type="scientific">Salibacterium halotolerans</name>
    <dbReference type="NCBI Taxonomy" id="1884432"/>
    <lineage>
        <taxon>Bacteria</taxon>
        <taxon>Bacillati</taxon>
        <taxon>Bacillota</taxon>
        <taxon>Bacilli</taxon>
        <taxon>Bacillales</taxon>
        <taxon>Bacillaceae</taxon>
    </lineage>
</organism>
<dbReference type="InterPro" id="IPR055170">
    <property type="entry name" value="GFO_IDH_MocA-like_dom"/>
</dbReference>
<keyword evidence="4" id="KW-1185">Reference proteome</keyword>
<dbReference type="Pfam" id="PF22725">
    <property type="entry name" value="GFO_IDH_MocA_C3"/>
    <property type="match status" value="1"/>
</dbReference>
<sequence>MDVTVGVIGAGIIAEEHLQAVEAVEGLHALAAADIDEQKAEKLAERYNTKSYTDYRDMIKTETPDMVIITLPHYLHKEAAVFSAEQGCHILLEKPMALNTAECGEIIQSVRENRVQLMVGHIQQYFQENRTAKQIVEQGELGSLVMINETRHLPYFTRERPRWFFEWSKAGGGIVMNLGAHCIDKIQWLLDTKVSRVMAAMTYKGEEPGVAVDVEGSGLLFIHTEKGIPASISLSGYEVVPKQVTELIFTNGMMKVEIGKGVWVSKSGVYEKVASTKEISPFVRQLTDFVRAVKGEGTVKKSGPHAKSIIEVLEAGYKSHEQGEMVSLPPERREDQP</sequence>
<proteinExistence type="predicted"/>
<feature type="domain" description="Gfo/Idh/MocA-like oxidoreductase N-terminal" evidence="1">
    <location>
        <begin position="4"/>
        <end position="121"/>
    </location>
</feature>
<dbReference type="InterPro" id="IPR036291">
    <property type="entry name" value="NAD(P)-bd_dom_sf"/>
</dbReference>
<dbReference type="InterPro" id="IPR051450">
    <property type="entry name" value="Gfo/Idh/MocA_Oxidoreductases"/>
</dbReference>
<dbReference type="EMBL" id="FOXD01000008">
    <property type="protein sequence ID" value="SFP67147.1"/>
    <property type="molecule type" value="Genomic_DNA"/>
</dbReference>
<dbReference type="OrthoDB" id="9815825at2"/>
<evidence type="ECO:0000313" key="3">
    <source>
        <dbReference type="EMBL" id="SFP67147.1"/>
    </source>
</evidence>
<reference evidence="4" key="1">
    <citation type="submission" date="2016-10" db="EMBL/GenBank/DDBJ databases">
        <authorList>
            <person name="Varghese N."/>
            <person name="Submissions S."/>
        </authorList>
    </citation>
    <scope>NUCLEOTIDE SEQUENCE [LARGE SCALE GENOMIC DNA]</scope>
    <source>
        <strain evidence="4">S7</strain>
    </source>
</reference>
<dbReference type="InterPro" id="IPR000683">
    <property type="entry name" value="Gfo/Idh/MocA-like_OxRdtase_N"/>
</dbReference>
<evidence type="ECO:0000259" key="1">
    <source>
        <dbReference type="Pfam" id="PF01408"/>
    </source>
</evidence>
<dbReference type="SUPFAM" id="SSF55347">
    <property type="entry name" value="Glyceraldehyde-3-phosphate dehydrogenase-like, C-terminal domain"/>
    <property type="match status" value="1"/>
</dbReference>
<accession>A0A1I5S9B3</accession>
<evidence type="ECO:0000259" key="2">
    <source>
        <dbReference type="Pfam" id="PF22725"/>
    </source>
</evidence>
<gene>
    <name evidence="3" type="ORF">SAMN05518683_10893</name>
</gene>
<dbReference type="SUPFAM" id="SSF51735">
    <property type="entry name" value="NAD(P)-binding Rossmann-fold domains"/>
    <property type="match status" value="1"/>
</dbReference>